<dbReference type="AlphaFoldDB" id="A0AAD8ESU6"/>
<keyword evidence="2" id="KW-0472">Membrane</keyword>
<accession>A0AAD8ESU6</accession>
<keyword evidence="2" id="KW-1133">Transmembrane helix</keyword>
<feature type="compositionally biased region" description="Pro residues" evidence="1">
    <location>
        <begin position="343"/>
        <end position="352"/>
    </location>
</feature>
<feature type="compositionally biased region" description="Polar residues" evidence="1">
    <location>
        <begin position="325"/>
        <end position="335"/>
    </location>
</feature>
<proteinExistence type="predicted"/>
<evidence type="ECO:0000313" key="4">
    <source>
        <dbReference type="Proteomes" id="UP001233999"/>
    </source>
</evidence>
<organism evidence="3 4">
    <name type="scientific">Diploptera punctata</name>
    <name type="common">Pacific beetle cockroach</name>
    <dbReference type="NCBI Taxonomy" id="6984"/>
    <lineage>
        <taxon>Eukaryota</taxon>
        <taxon>Metazoa</taxon>
        <taxon>Ecdysozoa</taxon>
        <taxon>Arthropoda</taxon>
        <taxon>Hexapoda</taxon>
        <taxon>Insecta</taxon>
        <taxon>Pterygota</taxon>
        <taxon>Neoptera</taxon>
        <taxon>Polyneoptera</taxon>
        <taxon>Dictyoptera</taxon>
        <taxon>Blattodea</taxon>
        <taxon>Blaberoidea</taxon>
        <taxon>Blaberidae</taxon>
        <taxon>Diplopterinae</taxon>
        <taxon>Diploptera</taxon>
    </lineage>
</organism>
<gene>
    <name evidence="3" type="ORF">L9F63_000301</name>
</gene>
<comment type="caution">
    <text evidence="3">The sequence shown here is derived from an EMBL/GenBank/DDBJ whole genome shotgun (WGS) entry which is preliminary data.</text>
</comment>
<feature type="region of interest" description="Disordered" evidence="1">
    <location>
        <begin position="272"/>
        <end position="364"/>
    </location>
</feature>
<keyword evidence="4" id="KW-1185">Reference proteome</keyword>
<sequence>MIFYPTRRNNHTVRRLSTPRPLSSDNVEATHITWMLKSFVMGIALLGLSYWLVQIAGVQYLASLTSATLLAFLLAYVVWCLFHKTRISRQSPNSPSRVEAGNTSTLGATTEPLTPTPPPPFDHHQAYKFNTPFPPRDSSPPPTYEEAVRAMLAMSVQTPTLYATPHSSVTESTVSAFTISPTSAFTPTSPPSVVALENSTLMQREHPVEPVAMIPRSELSLPVFSNQESSQIVLTQSQQTLSALSQQILPTSSALTQETSSALTQEATSALMQIPQPKALTPRGSSSSLEESKSSPSSSTTQFIPAAVCVQETTSGIVQAEGPNSRPQNFQPPGFTSTRTRQPTPPLQPPKSPSVYEIGDISWK</sequence>
<evidence type="ECO:0000256" key="1">
    <source>
        <dbReference type="SAM" id="MobiDB-lite"/>
    </source>
</evidence>
<keyword evidence="2" id="KW-0812">Transmembrane</keyword>
<name>A0AAD8ESU6_DIPPU</name>
<dbReference type="EMBL" id="JASPKZ010000012">
    <property type="protein sequence ID" value="KAJ9601558.1"/>
    <property type="molecule type" value="Genomic_DNA"/>
</dbReference>
<feature type="transmembrane region" description="Helical" evidence="2">
    <location>
        <begin position="59"/>
        <end position="82"/>
    </location>
</feature>
<feature type="compositionally biased region" description="Polar residues" evidence="1">
    <location>
        <begin position="89"/>
        <end position="108"/>
    </location>
</feature>
<evidence type="ECO:0000313" key="3">
    <source>
        <dbReference type="EMBL" id="KAJ9601558.1"/>
    </source>
</evidence>
<dbReference type="Proteomes" id="UP001233999">
    <property type="component" value="Unassembled WGS sequence"/>
</dbReference>
<reference evidence="3" key="1">
    <citation type="journal article" date="2023" name="IScience">
        <title>Live-bearing cockroach genome reveals convergent evolutionary mechanisms linked to viviparity in insects and beyond.</title>
        <authorList>
            <person name="Fouks B."/>
            <person name="Harrison M.C."/>
            <person name="Mikhailova A.A."/>
            <person name="Marchal E."/>
            <person name="English S."/>
            <person name="Carruthers M."/>
            <person name="Jennings E.C."/>
            <person name="Chiamaka E.L."/>
            <person name="Frigard R.A."/>
            <person name="Pippel M."/>
            <person name="Attardo G.M."/>
            <person name="Benoit J.B."/>
            <person name="Bornberg-Bauer E."/>
            <person name="Tobe S.S."/>
        </authorList>
    </citation>
    <scope>NUCLEOTIDE SEQUENCE</scope>
    <source>
        <strain evidence="3">Stay&amp;Tobe</strain>
    </source>
</reference>
<reference evidence="3" key="2">
    <citation type="submission" date="2023-05" db="EMBL/GenBank/DDBJ databases">
        <authorList>
            <person name="Fouks B."/>
        </authorList>
    </citation>
    <scope>NUCLEOTIDE SEQUENCE</scope>
    <source>
        <strain evidence="3">Stay&amp;Tobe</strain>
        <tissue evidence="3">Testes</tissue>
    </source>
</reference>
<feature type="compositionally biased region" description="Low complexity" evidence="1">
    <location>
        <begin position="285"/>
        <end position="299"/>
    </location>
</feature>
<protein>
    <submittedName>
        <fullName evidence="3">Uncharacterized protein</fullName>
    </submittedName>
</protein>
<feature type="region of interest" description="Disordered" evidence="1">
    <location>
        <begin position="89"/>
        <end position="115"/>
    </location>
</feature>
<feature type="transmembrane region" description="Helical" evidence="2">
    <location>
        <begin position="34"/>
        <end position="53"/>
    </location>
</feature>
<evidence type="ECO:0000256" key="2">
    <source>
        <dbReference type="SAM" id="Phobius"/>
    </source>
</evidence>